<sequence length="277" mass="31129">MYLAGRICFIYLSGEQMITVDKLSFSYGKNKVLHDISIEIKRGSFIAIIGANGCGKSTFLRSIAGLNRFEGDILLDKQHIRRLKPKNLAKHIAFLPQQVNLPEGLTIADLVSRGRYPHQSILHRWTKTDEEVVKESLQAVQASHISQRAIEAVSGGQRQRALIAMVLAQQTRILLLDEPTTFLDIAYQYEILELLASLNRESKTIICSLHDLNQAARYASHLFVMGEGRIIASGEPKKVITENLIENAFGLKSRIIDDPESNTPMIIPRKSENLKRL</sequence>
<protein>
    <submittedName>
        <fullName evidence="11">Iron ABC transporter ATP-binding protein</fullName>
    </submittedName>
</protein>
<dbReference type="EMBL" id="AE014184">
    <property type="protein sequence ID" value="AAO44155.1"/>
    <property type="molecule type" value="Genomic_DNA"/>
</dbReference>
<dbReference type="GO" id="GO:0005524">
    <property type="term" value="F:ATP binding"/>
    <property type="evidence" value="ECO:0007669"/>
    <property type="project" value="UniProtKB-KW"/>
</dbReference>
<dbReference type="SMART" id="SM00382">
    <property type="entry name" value="AAA"/>
    <property type="match status" value="1"/>
</dbReference>
<dbReference type="HOGENOM" id="CLU_000604_1_11_11"/>
<accession>Q83H10</accession>
<keyword evidence="9" id="KW-0472">Membrane</keyword>
<evidence type="ECO:0000256" key="5">
    <source>
        <dbReference type="ARBA" id="ARBA00022741"/>
    </source>
</evidence>
<dbReference type="AlphaFoldDB" id="Q83H10"/>
<keyword evidence="4" id="KW-0410">Iron transport</keyword>
<evidence type="ECO:0000256" key="7">
    <source>
        <dbReference type="ARBA" id="ARBA00023004"/>
    </source>
</evidence>
<dbReference type="STRING" id="203267.TWT_058"/>
<dbReference type="SUPFAM" id="SSF52540">
    <property type="entry name" value="P-loop containing nucleoside triphosphate hydrolases"/>
    <property type="match status" value="1"/>
</dbReference>
<keyword evidence="2" id="KW-0813">Transport</keyword>
<keyword evidence="5" id="KW-0547">Nucleotide-binding</keyword>
<dbReference type="eggNOG" id="COG1120">
    <property type="taxonomic scope" value="Bacteria"/>
</dbReference>
<dbReference type="GO" id="GO:0006826">
    <property type="term" value="P:iron ion transport"/>
    <property type="evidence" value="ECO:0007669"/>
    <property type="project" value="UniProtKB-KW"/>
</dbReference>
<evidence type="ECO:0000256" key="3">
    <source>
        <dbReference type="ARBA" id="ARBA00022475"/>
    </source>
</evidence>
<dbReference type="GO" id="GO:0016887">
    <property type="term" value="F:ATP hydrolysis activity"/>
    <property type="evidence" value="ECO:0007669"/>
    <property type="project" value="InterPro"/>
</dbReference>
<evidence type="ECO:0000259" key="10">
    <source>
        <dbReference type="PROSITE" id="PS50893"/>
    </source>
</evidence>
<comment type="subcellular location">
    <subcellularLocation>
        <location evidence="1">Cell membrane</location>
        <topology evidence="1">Peripheral membrane protein</topology>
    </subcellularLocation>
</comment>
<dbReference type="CDD" id="cd03214">
    <property type="entry name" value="ABC_Iron-Siderophores_B12_Hemin"/>
    <property type="match status" value="1"/>
</dbReference>
<evidence type="ECO:0000256" key="1">
    <source>
        <dbReference type="ARBA" id="ARBA00004202"/>
    </source>
</evidence>
<gene>
    <name evidence="11" type="primary">fepC</name>
    <name evidence="11" type="ordered locus">TWT_058</name>
</gene>
<dbReference type="InterPro" id="IPR003593">
    <property type="entry name" value="AAA+_ATPase"/>
</dbReference>
<evidence type="ECO:0000256" key="8">
    <source>
        <dbReference type="ARBA" id="ARBA00023065"/>
    </source>
</evidence>
<dbReference type="PANTHER" id="PTHR42771">
    <property type="entry name" value="IRON(3+)-HYDROXAMATE IMPORT ATP-BINDING PROTEIN FHUC"/>
    <property type="match status" value="1"/>
</dbReference>
<keyword evidence="12" id="KW-1185">Reference proteome</keyword>
<keyword evidence="3" id="KW-1003">Cell membrane</keyword>
<dbReference type="PROSITE" id="PS00211">
    <property type="entry name" value="ABC_TRANSPORTER_1"/>
    <property type="match status" value="1"/>
</dbReference>
<dbReference type="PANTHER" id="PTHR42771:SF2">
    <property type="entry name" value="IRON(3+)-HYDROXAMATE IMPORT ATP-BINDING PROTEIN FHUC"/>
    <property type="match status" value="1"/>
</dbReference>
<evidence type="ECO:0000313" key="12">
    <source>
        <dbReference type="Proteomes" id="UP000002200"/>
    </source>
</evidence>
<dbReference type="Gene3D" id="3.40.50.300">
    <property type="entry name" value="P-loop containing nucleotide triphosphate hydrolases"/>
    <property type="match status" value="1"/>
</dbReference>
<keyword evidence="7" id="KW-0408">Iron</keyword>
<dbReference type="Proteomes" id="UP000002200">
    <property type="component" value="Chromosome"/>
</dbReference>
<dbReference type="PROSITE" id="PS50893">
    <property type="entry name" value="ABC_TRANSPORTER_2"/>
    <property type="match status" value="1"/>
</dbReference>
<dbReference type="InterPro" id="IPR017871">
    <property type="entry name" value="ABC_transporter-like_CS"/>
</dbReference>
<dbReference type="KEGG" id="twh:TWT_058"/>
<dbReference type="InterPro" id="IPR003439">
    <property type="entry name" value="ABC_transporter-like_ATP-bd"/>
</dbReference>
<dbReference type="FunFam" id="3.40.50.300:FF:000134">
    <property type="entry name" value="Iron-enterobactin ABC transporter ATP-binding protein"/>
    <property type="match status" value="1"/>
</dbReference>
<reference evidence="11 12" key="1">
    <citation type="journal article" date="2003" name="Genome Res.">
        <title>Tropheryma whipplei twist: a human pathogenic Actinobacteria with a reduced genome.</title>
        <authorList>
            <person name="Raoult D."/>
            <person name="Ogata H."/>
            <person name="Audic S."/>
            <person name="Robert C."/>
            <person name="Suhre K."/>
            <person name="Drancourt M."/>
            <person name="Claverie J.-M."/>
        </authorList>
    </citation>
    <scope>NUCLEOTIDE SEQUENCE [LARGE SCALE GENOMIC DNA]</scope>
    <source>
        <strain evidence="11 12">Twist</strain>
    </source>
</reference>
<dbReference type="GO" id="GO:0005886">
    <property type="term" value="C:plasma membrane"/>
    <property type="evidence" value="ECO:0007669"/>
    <property type="project" value="UniProtKB-SubCell"/>
</dbReference>
<feature type="domain" description="ABC transporter" evidence="10">
    <location>
        <begin position="18"/>
        <end position="252"/>
    </location>
</feature>
<dbReference type="InterPro" id="IPR027417">
    <property type="entry name" value="P-loop_NTPase"/>
</dbReference>
<evidence type="ECO:0000256" key="4">
    <source>
        <dbReference type="ARBA" id="ARBA00022496"/>
    </source>
</evidence>
<evidence type="ECO:0000256" key="6">
    <source>
        <dbReference type="ARBA" id="ARBA00022840"/>
    </source>
</evidence>
<organism evidence="11 12">
    <name type="scientific">Tropheryma whipplei (strain Twist)</name>
    <name type="common">Whipple's bacillus</name>
    <dbReference type="NCBI Taxonomy" id="203267"/>
    <lineage>
        <taxon>Bacteria</taxon>
        <taxon>Bacillati</taxon>
        <taxon>Actinomycetota</taxon>
        <taxon>Actinomycetes</taxon>
        <taxon>Micrococcales</taxon>
        <taxon>Tropherymataceae</taxon>
        <taxon>Tropheryma</taxon>
    </lineage>
</organism>
<proteinExistence type="predicted"/>
<evidence type="ECO:0000313" key="11">
    <source>
        <dbReference type="EMBL" id="AAO44155.1"/>
    </source>
</evidence>
<dbReference type="Pfam" id="PF00005">
    <property type="entry name" value="ABC_tran"/>
    <property type="match status" value="1"/>
</dbReference>
<name>Q83H10_TROWT</name>
<keyword evidence="6 11" id="KW-0067">ATP-binding</keyword>
<keyword evidence="8" id="KW-0406">Ion transport</keyword>
<evidence type="ECO:0000256" key="9">
    <source>
        <dbReference type="ARBA" id="ARBA00023136"/>
    </source>
</evidence>
<evidence type="ECO:0000256" key="2">
    <source>
        <dbReference type="ARBA" id="ARBA00022448"/>
    </source>
</evidence>
<dbReference type="InterPro" id="IPR051535">
    <property type="entry name" value="Siderophore_ABC-ATPase"/>
</dbReference>